<keyword evidence="3" id="KW-0378">Hydrolase</keyword>
<dbReference type="Gene3D" id="3.60.15.10">
    <property type="entry name" value="Ribonuclease Z/Hydroxyacylglutathione hydrolase-like"/>
    <property type="match status" value="1"/>
</dbReference>
<organism evidence="6 7">
    <name type="scientific">Streptomyces cynarae</name>
    <dbReference type="NCBI Taxonomy" id="2981134"/>
    <lineage>
        <taxon>Bacteria</taxon>
        <taxon>Bacillati</taxon>
        <taxon>Actinomycetota</taxon>
        <taxon>Actinomycetes</taxon>
        <taxon>Kitasatosporales</taxon>
        <taxon>Streptomycetaceae</taxon>
        <taxon>Streptomyces</taxon>
    </lineage>
</organism>
<name>A0ABY6EBP3_9ACTN</name>
<reference evidence="6" key="1">
    <citation type="submission" date="2022-10" db="EMBL/GenBank/DDBJ databases">
        <authorList>
            <person name="Mo P."/>
        </authorList>
    </citation>
    <scope>NUCLEOTIDE SEQUENCE</scope>
    <source>
        <strain evidence="6">HUAS 13-4</strain>
    </source>
</reference>
<evidence type="ECO:0000313" key="6">
    <source>
        <dbReference type="EMBL" id="UXY24121.1"/>
    </source>
</evidence>
<dbReference type="SUPFAM" id="SSF56281">
    <property type="entry name" value="Metallo-hydrolase/oxidoreductase"/>
    <property type="match status" value="1"/>
</dbReference>
<evidence type="ECO:0000256" key="4">
    <source>
        <dbReference type="ARBA" id="ARBA00022833"/>
    </source>
</evidence>
<keyword evidence="2" id="KW-0479">Metal-binding</keyword>
<accession>A0ABY6EBP3</accession>
<comment type="similarity">
    <text evidence="1">Belongs to the metallo-beta-lactamase superfamily.</text>
</comment>
<dbReference type="RefSeq" id="WP_263234353.1">
    <property type="nucleotide sequence ID" value="NZ_CP106793.1"/>
</dbReference>
<protein>
    <submittedName>
        <fullName evidence="6">MBL fold metallo-hydrolase</fullName>
    </submittedName>
</protein>
<dbReference type="CDD" id="cd16277">
    <property type="entry name" value="metallo-hydrolase-like_MBL-fold"/>
    <property type="match status" value="1"/>
</dbReference>
<evidence type="ECO:0000256" key="3">
    <source>
        <dbReference type="ARBA" id="ARBA00022801"/>
    </source>
</evidence>
<proteinExistence type="inferred from homology"/>
<dbReference type="EMBL" id="CP106793">
    <property type="protein sequence ID" value="UXY24121.1"/>
    <property type="molecule type" value="Genomic_DNA"/>
</dbReference>
<dbReference type="InterPro" id="IPR001279">
    <property type="entry name" value="Metallo-B-lactamas"/>
</dbReference>
<dbReference type="Proteomes" id="UP001061298">
    <property type="component" value="Chromosome"/>
</dbReference>
<dbReference type="PANTHER" id="PTHR42978:SF6">
    <property type="entry name" value="QUORUM-QUENCHING LACTONASE YTNP-RELATED"/>
    <property type="match status" value="1"/>
</dbReference>
<keyword evidence="4" id="KW-0862">Zinc</keyword>
<dbReference type="SMART" id="SM00849">
    <property type="entry name" value="Lactamase_B"/>
    <property type="match status" value="1"/>
</dbReference>
<dbReference type="InterPro" id="IPR051013">
    <property type="entry name" value="MBL_superfamily_lactonases"/>
</dbReference>
<dbReference type="PANTHER" id="PTHR42978">
    <property type="entry name" value="QUORUM-QUENCHING LACTONASE YTNP-RELATED-RELATED"/>
    <property type="match status" value="1"/>
</dbReference>
<dbReference type="Pfam" id="PF00753">
    <property type="entry name" value="Lactamase_B"/>
    <property type="match status" value="1"/>
</dbReference>
<evidence type="ECO:0000256" key="1">
    <source>
        <dbReference type="ARBA" id="ARBA00007749"/>
    </source>
</evidence>
<dbReference type="InterPro" id="IPR036866">
    <property type="entry name" value="RibonucZ/Hydroxyglut_hydro"/>
</dbReference>
<evidence type="ECO:0000256" key="2">
    <source>
        <dbReference type="ARBA" id="ARBA00022723"/>
    </source>
</evidence>
<evidence type="ECO:0000259" key="5">
    <source>
        <dbReference type="SMART" id="SM00849"/>
    </source>
</evidence>
<evidence type="ECO:0000313" key="7">
    <source>
        <dbReference type="Proteomes" id="UP001061298"/>
    </source>
</evidence>
<feature type="domain" description="Metallo-beta-lactamase" evidence="5">
    <location>
        <begin position="60"/>
        <end position="271"/>
    </location>
</feature>
<sequence>METHPAVRWQIGRTTVHRVDEIQVTGLARMLLPDATPAVVAEVPWLPPSSVDGDGELIASVHTFAVEVDGQRILVDTGVGNDKARPNPAWDHLATPFTDRLAAAGFPPESVDLVINTHLHMDHVGWNTRLDDGTWRPTFPNARYLMTRTEYAYWDGAELPAARRELLVDSVHPVRDAGLLDLVDVPDDGVEVAAGLRLLPAPGHTPGQVAVRIDSAGSSALITADCLHHPVQLARPGIGCTADTDPAMAARTRAALLASVADTGTLLLGSHFTHPTGGHVRRDGTAFRLDA</sequence>
<gene>
    <name evidence="6" type="ORF">N8I84_39585</name>
</gene>
<keyword evidence="7" id="KW-1185">Reference proteome</keyword>